<dbReference type="Pfam" id="PF01148">
    <property type="entry name" value="CTP_transf_1"/>
    <property type="match status" value="1"/>
</dbReference>
<gene>
    <name evidence="20" type="ORF">BC343_19775</name>
</gene>
<dbReference type="RefSeq" id="WP_078346505.1">
    <property type="nucleotide sequence ID" value="NZ_MBTF01000002.1"/>
</dbReference>
<evidence type="ECO:0000256" key="4">
    <source>
        <dbReference type="ARBA" id="ARBA00005189"/>
    </source>
</evidence>
<evidence type="ECO:0000313" key="21">
    <source>
        <dbReference type="Proteomes" id="UP000189739"/>
    </source>
</evidence>
<proteinExistence type="inferred from homology"/>
<keyword evidence="14" id="KW-0443">Lipid metabolism</keyword>
<name>A0A1S9PJU6_9SPHI</name>
<keyword evidence="16" id="KW-0594">Phospholipid biosynthesis</keyword>
<comment type="subcellular location">
    <subcellularLocation>
        <location evidence="2">Cell membrane</location>
        <topology evidence="2">Multi-pass membrane protein</topology>
    </subcellularLocation>
</comment>
<dbReference type="AlphaFoldDB" id="A0A1S9PJU6"/>
<keyword evidence="21" id="KW-1185">Reference proteome</keyword>
<keyword evidence="13 19" id="KW-1133">Transmembrane helix</keyword>
<feature type="transmembrane region" description="Helical" evidence="19">
    <location>
        <begin position="155"/>
        <end position="174"/>
    </location>
</feature>
<evidence type="ECO:0000256" key="9">
    <source>
        <dbReference type="ARBA" id="ARBA00022516"/>
    </source>
</evidence>
<dbReference type="PANTHER" id="PTHR46382">
    <property type="entry name" value="PHOSPHATIDATE CYTIDYLYLTRANSFERASE"/>
    <property type="match status" value="1"/>
</dbReference>
<feature type="transmembrane region" description="Helical" evidence="19">
    <location>
        <begin position="56"/>
        <end position="76"/>
    </location>
</feature>
<evidence type="ECO:0000256" key="6">
    <source>
        <dbReference type="ARBA" id="ARBA00012487"/>
    </source>
</evidence>
<evidence type="ECO:0000256" key="11">
    <source>
        <dbReference type="ARBA" id="ARBA00022692"/>
    </source>
</evidence>
<evidence type="ECO:0000256" key="18">
    <source>
        <dbReference type="RuleBase" id="RU003938"/>
    </source>
</evidence>
<evidence type="ECO:0000256" key="12">
    <source>
        <dbReference type="ARBA" id="ARBA00022695"/>
    </source>
</evidence>
<comment type="pathway">
    <text evidence="3 18">Phospholipid metabolism; CDP-diacylglycerol biosynthesis; CDP-diacylglycerol from sn-glycerol 3-phosphate: step 3/3.</text>
</comment>
<evidence type="ECO:0000256" key="2">
    <source>
        <dbReference type="ARBA" id="ARBA00004651"/>
    </source>
</evidence>
<evidence type="ECO:0000256" key="14">
    <source>
        <dbReference type="ARBA" id="ARBA00023098"/>
    </source>
</evidence>
<keyword evidence="17" id="KW-1208">Phospholipid metabolism</keyword>
<dbReference type="STRING" id="1792845.BC343_19775"/>
<keyword evidence="12 18" id="KW-0548">Nucleotidyltransferase</keyword>
<comment type="similarity">
    <text evidence="5 18">Belongs to the CDS family.</text>
</comment>
<evidence type="ECO:0000256" key="16">
    <source>
        <dbReference type="ARBA" id="ARBA00023209"/>
    </source>
</evidence>
<keyword evidence="11 18" id="KW-0812">Transmembrane</keyword>
<dbReference type="GO" id="GO:0016024">
    <property type="term" value="P:CDP-diacylglycerol biosynthetic process"/>
    <property type="evidence" value="ECO:0007669"/>
    <property type="project" value="UniProtKB-UniPathway"/>
</dbReference>
<dbReference type="EC" id="2.7.7.41" evidence="6 18"/>
<feature type="transmembrane region" description="Helical" evidence="19">
    <location>
        <begin position="220"/>
        <end position="238"/>
    </location>
</feature>
<evidence type="ECO:0000313" key="20">
    <source>
        <dbReference type="EMBL" id="OOQ61230.1"/>
    </source>
</evidence>
<evidence type="ECO:0000256" key="8">
    <source>
        <dbReference type="ARBA" id="ARBA00022475"/>
    </source>
</evidence>
<dbReference type="InterPro" id="IPR000374">
    <property type="entry name" value="PC_trans"/>
</dbReference>
<dbReference type="EMBL" id="MBTF01000002">
    <property type="protein sequence ID" value="OOQ61230.1"/>
    <property type="molecule type" value="Genomic_DNA"/>
</dbReference>
<dbReference type="PANTHER" id="PTHR46382:SF1">
    <property type="entry name" value="PHOSPHATIDATE CYTIDYLYLTRANSFERASE"/>
    <property type="match status" value="1"/>
</dbReference>
<dbReference type="UniPathway" id="UPA00557">
    <property type="reaction ID" value="UER00614"/>
</dbReference>
<keyword evidence="8" id="KW-1003">Cell membrane</keyword>
<feature type="transmembrane region" description="Helical" evidence="19">
    <location>
        <begin position="121"/>
        <end position="143"/>
    </location>
</feature>
<keyword evidence="15 19" id="KW-0472">Membrane</keyword>
<evidence type="ECO:0000256" key="5">
    <source>
        <dbReference type="ARBA" id="ARBA00010185"/>
    </source>
</evidence>
<accession>A0A1S9PJU6</accession>
<dbReference type="GO" id="GO:0005886">
    <property type="term" value="C:plasma membrane"/>
    <property type="evidence" value="ECO:0007669"/>
    <property type="project" value="UniProtKB-SubCell"/>
</dbReference>
<comment type="catalytic activity">
    <reaction evidence="1 18">
        <text>a 1,2-diacyl-sn-glycero-3-phosphate + CTP + H(+) = a CDP-1,2-diacyl-sn-glycerol + diphosphate</text>
        <dbReference type="Rhea" id="RHEA:16229"/>
        <dbReference type="ChEBI" id="CHEBI:15378"/>
        <dbReference type="ChEBI" id="CHEBI:33019"/>
        <dbReference type="ChEBI" id="CHEBI:37563"/>
        <dbReference type="ChEBI" id="CHEBI:58332"/>
        <dbReference type="ChEBI" id="CHEBI:58608"/>
        <dbReference type="EC" id="2.7.7.41"/>
    </reaction>
</comment>
<sequence>MKTRAITGFFFIIVMLGSVNAGDYVFGAFYLLLCLLCLHEFYGLNIKSGIKPNRAAGFITAALAFTGFALINYASMSATPAAEQASVWGHRLLFLLPVSASAILIQELFKIESEPFTNIAYTILGVVMVCIPFSFFVALAYVLPANAETGHNLHIPLGFLLMLWSNDTGAYLVGRFLGRTKLFERHSPKKTWEGFIGGVLIAALVGFIISLYFTELPWNQWVSIAIIIGCFGTLGDLVESMFKRSINIKDSGGILPGHGGLLDRFDGFLVAAPLVYTYLYFVANV</sequence>
<evidence type="ECO:0000256" key="10">
    <source>
        <dbReference type="ARBA" id="ARBA00022679"/>
    </source>
</evidence>
<keyword evidence="10 18" id="KW-0808">Transferase</keyword>
<evidence type="ECO:0000256" key="19">
    <source>
        <dbReference type="SAM" id="Phobius"/>
    </source>
</evidence>
<evidence type="ECO:0000256" key="17">
    <source>
        <dbReference type="ARBA" id="ARBA00023264"/>
    </source>
</evidence>
<keyword evidence="9" id="KW-0444">Lipid biosynthesis</keyword>
<evidence type="ECO:0000256" key="15">
    <source>
        <dbReference type="ARBA" id="ARBA00023136"/>
    </source>
</evidence>
<dbReference type="PROSITE" id="PS01315">
    <property type="entry name" value="CDS"/>
    <property type="match status" value="1"/>
</dbReference>
<comment type="caution">
    <text evidence="20">The sequence shown here is derived from an EMBL/GenBank/DDBJ whole genome shotgun (WGS) entry which is preliminary data.</text>
</comment>
<reference evidence="20 21" key="1">
    <citation type="submission" date="2016-07" db="EMBL/GenBank/DDBJ databases">
        <title>Genomic analysis of zinc-resistant bacterium Mucilaginibacter pedocola TBZ30.</title>
        <authorList>
            <person name="Huang J."/>
            <person name="Tang J."/>
        </authorList>
    </citation>
    <scope>NUCLEOTIDE SEQUENCE [LARGE SCALE GENOMIC DNA]</scope>
    <source>
        <strain evidence="20 21">TBZ30</strain>
    </source>
</reference>
<dbReference type="OrthoDB" id="9799199at2"/>
<evidence type="ECO:0000256" key="13">
    <source>
        <dbReference type="ARBA" id="ARBA00022989"/>
    </source>
</evidence>
<comment type="pathway">
    <text evidence="4">Lipid metabolism.</text>
</comment>
<dbReference type="Proteomes" id="UP000189739">
    <property type="component" value="Unassembled WGS sequence"/>
</dbReference>
<evidence type="ECO:0000256" key="3">
    <source>
        <dbReference type="ARBA" id="ARBA00005119"/>
    </source>
</evidence>
<feature type="transmembrane region" description="Helical" evidence="19">
    <location>
        <begin position="195"/>
        <end position="214"/>
    </location>
</feature>
<evidence type="ECO:0000256" key="7">
    <source>
        <dbReference type="ARBA" id="ARBA00019373"/>
    </source>
</evidence>
<feature type="transmembrane region" description="Helical" evidence="19">
    <location>
        <begin position="88"/>
        <end position="109"/>
    </location>
</feature>
<dbReference type="GO" id="GO:0004605">
    <property type="term" value="F:phosphatidate cytidylyltransferase activity"/>
    <property type="evidence" value="ECO:0007669"/>
    <property type="project" value="UniProtKB-EC"/>
</dbReference>
<organism evidence="20 21">
    <name type="scientific">Mucilaginibacter pedocola</name>
    <dbReference type="NCBI Taxonomy" id="1792845"/>
    <lineage>
        <taxon>Bacteria</taxon>
        <taxon>Pseudomonadati</taxon>
        <taxon>Bacteroidota</taxon>
        <taxon>Sphingobacteriia</taxon>
        <taxon>Sphingobacteriales</taxon>
        <taxon>Sphingobacteriaceae</taxon>
        <taxon>Mucilaginibacter</taxon>
    </lineage>
</organism>
<protein>
    <recommendedName>
        <fullName evidence="7 18">Phosphatidate cytidylyltransferase</fullName>
        <ecNumber evidence="6 18">2.7.7.41</ecNumber>
    </recommendedName>
</protein>
<evidence type="ECO:0000256" key="1">
    <source>
        <dbReference type="ARBA" id="ARBA00001698"/>
    </source>
</evidence>